<name>A0A8S5UTE3_9CAUD</name>
<evidence type="ECO:0000256" key="1">
    <source>
        <dbReference type="SAM" id="Phobius"/>
    </source>
</evidence>
<evidence type="ECO:0000313" key="2">
    <source>
        <dbReference type="EMBL" id="DAF97760.1"/>
    </source>
</evidence>
<reference evidence="2" key="1">
    <citation type="journal article" date="2021" name="Proc. Natl. Acad. Sci. U.S.A.">
        <title>A Catalog of Tens of Thousands of Viruses from Human Metagenomes Reveals Hidden Associations with Chronic Diseases.</title>
        <authorList>
            <person name="Tisza M.J."/>
            <person name="Buck C.B."/>
        </authorList>
    </citation>
    <scope>NUCLEOTIDE SEQUENCE</scope>
    <source>
        <strain evidence="2">CtYA416</strain>
    </source>
</reference>
<proteinExistence type="predicted"/>
<dbReference type="EMBL" id="BK016136">
    <property type="protein sequence ID" value="DAF97760.1"/>
    <property type="molecule type" value="Genomic_DNA"/>
</dbReference>
<feature type="transmembrane region" description="Helical" evidence="1">
    <location>
        <begin position="6"/>
        <end position="25"/>
    </location>
</feature>
<protein>
    <submittedName>
        <fullName evidence="2">Iron dependent repressor, metal binding and dimerization domain</fullName>
    </submittedName>
</protein>
<keyword evidence="1" id="KW-0472">Membrane</keyword>
<accession>A0A8S5UTE3</accession>
<organism evidence="2">
    <name type="scientific">Myoviridae sp. ctYA416</name>
    <dbReference type="NCBI Taxonomy" id="2825125"/>
    <lineage>
        <taxon>Viruses</taxon>
        <taxon>Duplodnaviria</taxon>
        <taxon>Heunggongvirae</taxon>
        <taxon>Uroviricota</taxon>
        <taxon>Caudoviricetes</taxon>
    </lineage>
</organism>
<keyword evidence="1" id="KW-0812">Transmembrane</keyword>
<keyword evidence="1" id="KW-1133">Transmembrane helix</keyword>
<sequence length="44" mass="5135">MCGILIIITSAAIIITIDTITGRAIRKQYEENERIWQEFLKLKK</sequence>